<evidence type="ECO:0000256" key="3">
    <source>
        <dbReference type="ARBA" id="ARBA00022630"/>
    </source>
</evidence>
<evidence type="ECO:0000256" key="5">
    <source>
        <dbReference type="ARBA" id="ARBA00022975"/>
    </source>
</evidence>
<evidence type="ECO:0000256" key="11">
    <source>
        <dbReference type="ARBA" id="ARBA00049728"/>
    </source>
</evidence>
<dbReference type="RefSeq" id="WP_188722319.1">
    <property type="nucleotide sequence ID" value="NZ_BMIF01000012.1"/>
</dbReference>
<keyword evidence="5" id="KW-0665">Pyrimidine biosynthesis</keyword>
<dbReference type="EMBL" id="BMIF01000012">
    <property type="protein sequence ID" value="GGA77277.1"/>
    <property type="molecule type" value="Genomic_DNA"/>
</dbReference>
<comment type="cofactor">
    <cofactor evidence="1">
        <name>FMN</name>
        <dbReference type="ChEBI" id="CHEBI:58210"/>
    </cofactor>
</comment>
<keyword evidence="3" id="KW-0285">Flavoprotein</keyword>
<dbReference type="InterPro" id="IPR012135">
    <property type="entry name" value="Dihydroorotate_DH_1_2"/>
</dbReference>
<dbReference type="GO" id="GO:0002058">
    <property type="term" value="F:uracil binding"/>
    <property type="evidence" value="ECO:0007669"/>
    <property type="project" value="TreeGrafter"/>
</dbReference>
<accession>A0A916RYT0</accession>
<evidence type="ECO:0000256" key="9">
    <source>
        <dbReference type="ARBA" id="ARBA00049578"/>
    </source>
</evidence>
<evidence type="ECO:0000256" key="4">
    <source>
        <dbReference type="ARBA" id="ARBA00022643"/>
    </source>
</evidence>
<dbReference type="GO" id="GO:0006222">
    <property type="term" value="P:UMP biosynthetic process"/>
    <property type="evidence" value="ECO:0007669"/>
    <property type="project" value="InterPro"/>
</dbReference>
<dbReference type="GO" id="GO:0006212">
    <property type="term" value="P:uracil catabolic process"/>
    <property type="evidence" value="ECO:0007669"/>
    <property type="project" value="TreeGrafter"/>
</dbReference>
<dbReference type="AlphaFoldDB" id="A0A916RYT0"/>
<proteinExistence type="predicted"/>
<feature type="domain" description="Dihydroorotate dehydrogenase catalytic" evidence="12">
    <location>
        <begin position="90"/>
        <end position="310"/>
    </location>
</feature>
<comment type="caution">
    <text evidence="13">The sequence shown here is derived from an EMBL/GenBank/DDBJ whole genome shotgun (WGS) entry which is preliminary data.</text>
</comment>
<keyword evidence="6" id="KW-0560">Oxidoreductase</keyword>
<dbReference type="GO" id="GO:0004152">
    <property type="term" value="F:dihydroorotate dehydrogenase activity"/>
    <property type="evidence" value="ECO:0007669"/>
    <property type="project" value="InterPro"/>
</dbReference>
<dbReference type="PIRSF" id="PIRSF000164">
    <property type="entry name" value="DHO_oxidase"/>
    <property type="match status" value="1"/>
</dbReference>
<comment type="catalytic activity">
    <reaction evidence="8">
        <text>5,6-dihydrouracil + NAD(+) = uracil + NADH + H(+)</text>
        <dbReference type="Rhea" id="RHEA:20189"/>
        <dbReference type="ChEBI" id="CHEBI:15378"/>
        <dbReference type="ChEBI" id="CHEBI:15901"/>
        <dbReference type="ChEBI" id="CHEBI:17568"/>
        <dbReference type="ChEBI" id="CHEBI:57540"/>
        <dbReference type="ChEBI" id="CHEBI:57945"/>
        <dbReference type="EC" id="1.3.1.1"/>
    </reaction>
</comment>
<dbReference type="Gene3D" id="3.20.20.70">
    <property type="entry name" value="Aldolase class I"/>
    <property type="match status" value="1"/>
</dbReference>
<keyword evidence="14" id="KW-1185">Reference proteome</keyword>
<dbReference type="EC" id="1.3.1.1" evidence="11"/>
<evidence type="ECO:0000256" key="6">
    <source>
        <dbReference type="ARBA" id="ARBA00023002"/>
    </source>
</evidence>
<comment type="catalytic activity">
    <reaction evidence="7">
        <text>5,6-dihydrothymine + NAD(+) = thymine + NADH + H(+)</text>
        <dbReference type="Rhea" id="RHEA:28791"/>
        <dbReference type="ChEBI" id="CHEBI:15378"/>
        <dbReference type="ChEBI" id="CHEBI:17821"/>
        <dbReference type="ChEBI" id="CHEBI:27468"/>
        <dbReference type="ChEBI" id="CHEBI:57540"/>
        <dbReference type="ChEBI" id="CHEBI:57945"/>
        <dbReference type="EC" id="1.3.1.1"/>
    </reaction>
</comment>
<reference evidence="13" key="1">
    <citation type="journal article" date="2014" name="Int. J. Syst. Evol. Microbiol.">
        <title>Complete genome sequence of Corynebacterium casei LMG S-19264T (=DSM 44701T), isolated from a smear-ripened cheese.</title>
        <authorList>
            <consortium name="US DOE Joint Genome Institute (JGI-PGF)"/>
            <person name="Walter F."/>
            <person name="Albersmeier A."/>
            <person name="Kalinowski J."/>
            <person name="Ruckert C."/>
        </authorList>
    </citation>
    <scope>NUCLEOTIDE SEQUENCE</scope>
    <source>
        <strain evidence="13">CGMCC 1.15320</strain>
    </source>
</reference>
<evidence type="ECO:0000313" key="13">
    <source>
        <dbReference type="EMBL" id="GGA77277.1"/>
    </source>
</evidence>
<evidence type="ECO:0000256" key="8">
    <source>
        <dbReference type="ARBA" id="ARBA00048792"/>
    </source>
</evidence>
<dbReference type="SUPFAM" id="SSF51395">
    <property type="entry name" value="FMN-linked oxidoreductases"/>
    <property type="match status" value="1"/>
</dbReference>
<dbReference type="Pfam" id="PF01180">
    <property type="entry name" value="DHO_dh"/>
    <property type="match status" value="1"/>
</dbReference>
<dbReference type="InterPro" id="IPR005720">
    <property type="entry name" value="Dihydroorotate_DH_cat"/>
</dbReference>
<dbReference type="PANTHER" id="PTHR43073">
    <property type="entry name" value="DIHYDROPYRIMIDINE DEHYDROGENASE [NADP(+)]"/>
    <property type="match status" value="1"/>
</dbReference>
<dbReference type="GO" id="GO:0006210">
    <property type="term" value="P:thymine catabolic process"/>
    <property type="evidence" value="ECO:0007669"/>
    <property type="project" value="TreeGrafter"/>
</dbReference>
<evidence type="ECO:0000259" key="12">
    <source>
        <dbReference type="Pfam" id="PF01180"/>
    </source>
</evidence>
<comment type="function">
    <text evidence="9">Involved in pyrimidine base degradation. Catalyzes physiologically the reduction of uracil to 5,6-dihydrouracil (DHU) by using NADH as a specific cosubstrate. It also catalyzes the reverse reaction and the reduction of thymine to 5,6-dihydrothymine (DHT).</text>
</comment>
<dbReference type="PANTHER" id="PTHR43073:SF2">
    <property type="entry name" value="DIHYDROPYRIMIDINE DEHYDROGENASE [NADP(+)]"/>
    <property type="match status" value="1"/>
</dbReference>
<sequence length="352" mass="37836">MARDSSTTIGSITLKNPVIAGAAEHLILPAGIRRALQAGVGAVVVKSNNEVPGSKEQLERSEYTLFDEHWQQIPWNAEAPRSAMLACRSGMSPTPFDQWLGEIAELDREAAAMGSYVVASIILGALEPAVDMAKQIESAGLRVMEFNIGVPYGSQTTKGHVTTEFSVDRVREQVSAIRNAVSIPVWVKLSGQSERVPDLAAAAFDAGADAVIMAGRLLGMVPDVETRAPVLGSSLGIGGYWHLPITCHWLASTRKAIGRNKPLIGLNGAQTGLDVIRMMLAGATAVEIASSIMYRGFDALEAAVNEVQSYLDQHDLDARDIIGEAADQRKSFMEMPLTPDNWRNYVPEEALG</sequence>
<name>A0A916RYT0_9HYPH</name>
<dbReference type="InterPro" id="IPR013785">
    <property type="entry name" value="Aldolase_TIM"/>
</dbReference>
<evidence type="ECO:0000256" key="1">
    <source>
        <dbReference type="ARBA" id="ARBA00001917"/>
    </source>
</evidence>
<reference evidence="13" key="2">
    <citation type="submission" date="2020-09" db="EMBL/GenBank/DDBJ databases">
        <authorList>
            <person name="Sun Q."/>
            <person name="Zhou Y."/>
        </authorList>
    </citation>
    <scope>NUCLEOTIDE SEQUENCE</scope>
    <source>
        <strain evidence="13">CGMCC 1.15320</strain>
    </source>
</reference>
<comment type="pathway">
    <text evidence="2">Pyrimidine metabolism; UMP biosynthesis via de novo pathway.</text>
</comment>
<protein>
    <recommendedName>
        <fullName evidence="11">dihydrouracil dehydrogenase (NAD(+))</fullName>
        <ecNumber evidence="11">1.3.1.1</ecNumber>
    </recommendedName>
</protein>
<gene>
    <name evidence="13" type="ORF">GCM10011385_34260</name>
</gene>
<comment type="subunit">
    <text evidence="10">Heterotetramer of 2 PreA and 2 PreT subunits.</text>
</comment>
<evidence type="ECO:0000313" key="14">
    <source>
        <dbReference type="Proteomes" id="UP000636264"/>
    </source>
</evidence>
<dbReference type="GO" id="GO:0004159">
    <property type="term" value="F:dihydropyrimidine dehydrogenase (NAD+) activity"/>
    <property type="evidence" value="ECO:0007669"/>
    <property type="project" value="UniProtKB-EC"/>
</dbReference>
<dbReference type="GO" id="GO:0050661">
    <property type="term" value="F:NADP binding"/>
    <property type="evidence" value="ECO:0007669"/>
    <property type="project" value="TreeGrafter"/>
</dbReference>
<dbReference type="Proteomes" id="UP000636264">
    <property type="component" value="Unassembled WGS sequence"/>
</dbReference>
<keyword evidence="4" id="KW-0288">FMN</keyword>
<dbReference type="GO" id="GO:0005737">
    <property type="term" value="C:cytoplasm"/>
    <property type="evidence" value="ECO:0007669"/>
    <property type="project" value="InterPro"/>
</dbReference>
<evidence type="ECO:0000256" key="10">
    <source>
        <dbReference type="ARBA" id="ARBA00049714"/>
    </source>
</evidence>
<evidence type="ECO:0000256" key="2">
    <source>
        <dbReference type="ARBA" id="ARBA00004725"/>
    </source>
</evidence>
<organism evidence="13 14">
    <name type="scientific">Nitratireductor aestuarii</name>
    <dbReference type="NCBI Taxonomy" id="1735103"/>
    <lineage>
        <taxon>Bacteria</taxon>
        <taxon>Pseudomonadati</taxon>
        <taxon>Pseudomonadota</taxon>
        <taxon>Alphaproteobacteria</taxon>
        <taxon>Hyphomicrobiales</taxon>
        <taxon>Phyllobacteriaceae</taxon>
        <taxon>Nitratireductor</taxon>
    </lineage>
</organism>
<evidence type="ECO:0000256" key="7">
    <source>
        <dbReference type="ARBA" id="ARBA00047685"/>
    </source>
</evidence>